<dbReference type="EMBL" id="VIWT01000001">
    <property type="protein sequence ID" value="TWG01327.1"/>
    <property type="molecule type" value="Genomic_DNA"/>
</dbReference>
<comment type="caution">
    <text evidence="1">The sequence shown here is derived from an EMBL/GenBank/DDBJ whole genome shotgun (WGS) entry which is preliminary data.</text>
</comment>
<evidence type="ECO:0000313" key="1">
    <source>
        <dbReference type="EMBL" id="TWG01327.1"/>
    </source>
</evidence>
<reference evidence="1 2" key="1">
    <citation type="submission" date="2019-06" db="EMBL/GenBank/DDBJ databases">
        <title>Sequencing the genomes of 1000 actinobacteria strains.</title>
        <authorList>
            <person name="Klenk H.-P."/>
        </authorList>
    </citation>
    <scope>NUCLEOTIDE SEQUENCE [LARGE SCALE GENOMIC DNA]</scope>
    <source>
        <strain evidence="1 2">DSM 44826</strain>
    </source>
</reference>
<evidence type="ECO:0000313" key="2">
    <source>
        <dbReference type="Proteomes" id="UP000317940"/>
    </source>
</evidence>
<name>A0A561UPM8_9ACTN</name>
<accession>A0A561UPM8</accession>
<organism evidence="1 2">
    <name type="scientific">Kitasatospora viridis</name>
    <dbReference type="NCBI Taxonomy" id="281105"/>
    <lineage>
        <taxon>Bacteria</taxon>
        <taxon>Bacillati</taxon>
        <taxon>Actinomycetota</taxon>
        <taxon>Actinomycetes</taxon>
        <taxon>Kitasatosporales</taxon>
        <taxon>Streptomycetaceae</taxon>
        <taxon>Kitasatospora</taxon>
    </lineage>
</organism>
<dbReference type="RefSeq" id="WP_145907497.1">
    <property type="nucleotide sequence ID" value="NZ_BAAAMZ010000030.1"/>
</dbReference>
<protein>
    <submittedName>
        <fullName evidence="1">Uncharacterized protein</fullName>
    </submittedName>
</protein>
<sequence>MSTRFPLPASILLLRARGEWRHSTVDIKGGRTCGGLGGLPADAGPERARAAAEAMLAGLGEEFFGGPLTVDWAPGGLTGEVTPAQR</sequence>
<keyword evidence="2" id="KW-1185">Reference proteome</keyword>
<dbReference type="Proteomes" id="UP000317940">
    <property type="component" value="Unassembled WGS sequence"/>
</dbReference>
<proteinExistence type="predicted"/>
<gene>
    <name evidence="1" type="ORF">FHX73_115219</name>
</gene>
<dbReference type="AlphaFoldDB" id="A0A561UPM8"/>